<reference evidence="1" key="1">
    <citation type="journal article" date="2023" name="bioRxiv">
        <title>Scaffold-level genome assemblies of two parasitoid biocontrol wasps reveal the parthenogenesis mechanism and an associated novel virus.</title>
        <authorList>
            <person name="Inwood S."/>
            <person name="Skelly J."/>
            <person name="Guhlin J."/>
            <person name="Harrop T."/>
            <person name="Goldson S."/>
            <person name="Dearden P."/>
        </authorList>
    </citation>
    <scope>NUCLEOTIDE SEQUENCE</scope>
    <source>
        <strain evidence="1">Lincoln</strain>
        <tissue evidence="1">Whole body</tissue>
    </source>
</reference>
<reference evidence="1" key="2">
    <citation type="submission" date="2023-03" db="EMBL/GenBank/DDBJ databases">
        <authorList>
            <person name="Inwood S.N."/>
            <person name="Skelly J.G."/>
            <person name="Guhlin J."/>
            <person name="Harrop T.W.R."/>
            <person name="Goldson S.G."/>
            <person name="Dearden P.K."/>
        </authorList>
    </citation>
    <scope>NUCLEOTIDE SEQUENCE</scope>
    <source>
        <strain evidence="1">Lincoln</strain>
        <tissue evidence="1">Whole body</tissue>
    </source>
</reference>
<dbReference type="EMBL" id="JAQQBR010000005">
    <property type="protein sequence ID" value="KAK0175054.1"/>
    <property type="molecule type" value="Genomic_DNA"/>
</dbReference>
<sequence length="250" mass="29126">MTVAHISNIQRSDNEKTSMRVNMIRSSWVHFVSKSRQTETTTDHLDWSFTSKYSHKKSVFSEFLVTIINSAIIDVNHLVFSRASILTSARQSHSVIKDKNNQPIYRRIEFFRNALMSGWWSTKSIANDPLPEIFVLDYKEYADTFEEFERNYPTFILKTHCVAVSDSTFGDVANRTFDKRSYQTSDFIADRNGYYDDFVNAKAEKFLAHSVSANIKIGFLKKDTKLYLLPYMNGELISHGAYKRYLWIET</sequence>
<gene>
    <name evidence="1" type="ORF">PV327_008838</name>
</gene>
<organism evidence="1 2">
    <name type="scientific">Microctonus hyperodae</name>
    <name type="common">Parasitoid wasp</name>
    <dbReference type="NCBI Taxonomy" id="165561"/>
    <lineage>
        <taxon>Eukaryota</taxon>
        <taxon>Metazoa</taxon>
        <taxon>Ecdysozoa</taxon>
        <taxon>Arthropoda</taxon>
        <taxon>Hexapoda</taxon>
        <taxon>Insecta</taxon>
        <taxon>Pterygota</taxon>
        <taxon>Neoptera</taxon>
        <taxon>Endopterygota</taxon>
        <taxon>Hymenoptera</taxon>
        <taxon>Apocrita</taxon>
        <taxon>Ichneumonoidea</taxon>
        <taxon>Braconidae</taxon>
        <taxon>Euphorinae</taxon>
        <taxon>Microctonus</taxon>
    </lineage>
</organism>
<evidence type="ECO:0000313" key="2">
    <source>
        <dbReference type="Proteomes" id="UP001168972"/>
    </source>
</evidence>
<evidence type="ECO:0000313" key="1">
    <source>
        <dbReference type="EMBL" id="KAK0175054.1"/>
    </source>
</evidence>
<comment type="caution">
    <text evidence="1">The sequence shown here is derived from an EMBL/GenBank/DDBJ whole genome shotgun (WGS) entry which is preliminary data.</text>
</comment>
<dbReference type="AlphaFoldDB" id="A0AA39FTL1"/>
<dbReference type="Proteomes" id="UP001168972">
    <property type="component" value="Unassembled WGS sequence"/>
</dbReference>
<name>A0AA39FTL1_MICHY</name>
<keyword evidence="2" id="KW-1185">Reference proteome</keyword>
<protein>
    <submittedName>
        <fullName evidence="1">Uncharacterized protein</fullName>
    </submittedName>
</protein>
<accession>A0AA39FTL1</accession>
<proteinExistence type="predicted"/>